<evidence type="ECO:0000256" key="1">
    <source>
        <dbReference type="ARBA" id="ARBA00004651"/>
    </source>
</evidence>
<dbReference type="Pfam" id="PF03553">
    <property type="entry name" value="Na_H_antiporter"/>
    <property type="match status" value="1"/>
</dbReference>
<evidence type="ECO:0000256" key="6">
    <source>
        <dbReference type="SAM" id="Phobius"/>
    </source>
</evidence>
<organism evidence="8 9">
    <name type="scientific">Lutimonas vermicola</name>
    <dbReference type="NCBI Taxonomy" id="414288"/>
    <lineage>
        <taxon>Bacteria</taxon>
        <taxon>Pseudomonadati</taxon>
        <taxon>Bacteroidota</taxon>
        <taxon>Flavobacteriia</taxon>
        <taxon>Flavobacteriales</taxon>
        <taxon>Flavobacteriaceae</taxon>
        <taxon>Lutimonas</taxon>
    </lineage>
</organism>
<dbReference type="PANTHER" id="PTHR43478">
    <property type="entry name" value="NA+/H+ ANTIPORTER-RELATED"/>
    <property type="match status" value="1"/>
</dbReference>
<name>A0ABU9KZF1_9FLAO</name>
<feature type="transmembrane region" description="Helical" evidence="6">
    <location>
        <begin position="306"/>
        <end position="327"/>
    </location>
</feature>
<evidence type="ECO:0000256" key="4">
    <source>
        <dbReference type="ARBA" id="ARBA00022989"/>
    </source>
</evidence>
<feature type="transmembrane region" description="Helical" evidence="6">
    <location>
        <begin position="264"/>
        <end position="286"/>
    </location>
</feature>
<keyword evidence="3 6" id="KW-0812">Transmembrane</keyword>
<dbReference type="InterPro" id="IPR018461">
    <property type="entry name" value="Na/H_Antiport_NhaC-like_C"/>
</dbReference>
<keyword evidence="9" id="KW-1185">Reference proteome</keyword>
<feature type="transmembrane region" description="Helical" evidence="6">
    <location>
        <begin position="387"/>
        <end position="416"/>
    </location>
</feature>
<evidence type="ECO:0000256" key="5">
    <source>
        <dbReference type="ARBA" id="ARBA00023136"/>
    </source>
</evidence>
<comment type="subcellular location">
    <subcellularLocation>
        <location evidence="1">Cell membrane</location>
        <topology evidence="1">Multi-pass membrane protein</topology>
    </subcellularLocation>
</comment>
<feature type="transmembrane region" description="Helical" evidence="6">
    <location>
        <begin position="198"/>
        <end position="216"/>
    </location>
</feature>
<feature type="transmembrane region" description="Helical" evidence="6">
    <location>
        <begin position="473"/>
        <end position="492"/>
    </location>
</feature>
<feature type="transmembrane region" description="Helical" evidence="6">
    <location>
        <begin position="112"/>
        <end position="140"/>
    </location>
</feature>
<feature type="transmembrane region" description="Helical" evidence="6">
    <location>
        <begin position="339"/>
        <end position="362"/>
    </location>
</feature>
<reference evidence="8 9" key="1">
    <citation type="submission" date="2024-04" db="EMBL/GenBank/DDBJ databases">
        <title>whole genome sequencing of Lutimonas vermicola strain IMCC1616.</title>
        <authorList>
            <person name="Bae S.S."/>
        </authorList>
    </citation>
    <scope>NUCLEOTIDE SEQUENCE [LARGE SCALE GENOMIC DNA]</scope>
    <source>
        <strain evidence="8 9">IMCC1616</strain>
    </source>
</reference>
<comment type="caution">
    <text evidence="8">The sequence shown here is derived from an EMBL/GenBank/DDBJ whole genome shotgun (WGS) entry which is preliminary data.</text>
</comment>
<protein>
    <submittedName>
        <fullName evidence="8">Na+/H+ antiporter NhaC family protein</fullName>
    </submittedName>
</protein>
<proteinExistence type="predicted"/>
<feature type="transmembrane region" description="Helical" evidence="6">
    <location>
        <begin position="25"/>
        <end position="46"/>
    </location>
</feature>
<feature type="transmembrane region" description="Helical" evidence="6">
    <location>
        <begin position="67"/>
        <end position="86"/>
    </location>
</feature>
<evidence type="ECO:0000259" key="7">
    <source>
        <dbReference type="Pfam" id="PF03553"/>
    </source>
</evidence>
<keyword evidence="2" id="KW-1003">Cell membrane</keyword>
<dbReference type="RefSeq" id="WP_342159425.1">
    <property type="nucleotide sequence ID" value="NZ_JBCDNA010000001.1"/>
</dbReference>
<sequence length="493" mass="53683">MNDYGILSVLPPVIAIILALKTKQVYVALVFGIWFSWLIISDWNILDGTLATIEGMVNVFKSEGNTRTIMFSALVGALLLFIQYSGGVEGFVNHLNKLIQYFENKHIGYSRVIIQLLAMLTGIVLFVETSISSLTVGTLYRPVFDKLKIPREKLAYIADSSSAPTSILIPFNAWGAFIMGLLITQNIENPFRVMLSSIAYNFYPILALVILFIVIVSKKDIGPMAKAEKRTRTSGKLMDEGSKPMISDVITSLKPKEGIRAKSYNMVIPLLTMVIMMPVNLVYTGWSKVENADSFLSHASKAIGNGSGSSSVLYAVIASILVAMILYRSQGIMKLKEMVNLILKGISELMPLALLMLLAFAIGDACNELGTGQYVANWSKDWLSPEFLPAVVFVISSFIAFSTGTSWGTFAIMLAISIPMAKVHGTELTLIIAATLGGGIFGDHCSPISDTSIISSMASASDHIDHVRTQLPYALLGGLITTMLYLILGFAMI</sequence>
<keyword evidence="5 6" id="KW-0472">Membrane</keyword>
<dbReference type="PANTHER" id="PTHR43478:SF1">
    <property type="entry name" value="NA+_H+ ANTIPORTER NHAC-LIKE C-TERMINAL DOMAIN-CONTAINING PROTEIN"/>
    <property type="match status" value="1"/>
</dbReference>
<evidence type="ECO:0000313" key="8">
    <source>
        <dbReference type="EMBL" id="MEL4455572.1"/>
    </source>
</evidence>
<accession>A0ABU9KZF1</accession>
<feature type="domain" description="Na+/H+ antiporter NhaC-like C-terminal" evidence="7">
    <location>
        <begin position="183"/>
        <end position="490"/>
    </location>
</feature>
<dbReference type="Proteomes" id="UP001474120">
    <property type="component" value="Unassembled WGS sequence"/>
</dbReference>
<dbReference type="EMBL" id="JBCDNA010000001">
    <property type="protein sequence ID" value="MEL4455572.1"/>
    <property type="molecule type" value="Genomic_DNA"/>
</dbReference>
<evidence type="ECO:0000256" key="2">
    <source>
        <dbReference type="ARBA" id="ARBA00022475"/>
    </source>
</evidence>
<gene>
    <name evidence="8" type="ORF">AABB81_06665</name>
</gene>
<keyword evidence="4 6" id="KW-1133">Transmembrane helix</keyword>
<evidence type="ECO:0000256" key="3">
    <source>
        <dbReference type="ARBA" id="ARBA00022692"/>
    </source>
</evidence>
<evidence type="ECO:0000313" key="9">
    <source>
        <dbReference type="Proteomes" id="UP001474120"/>
    </source>
</evidence>